<dbReference type="Gene3D" id="3.80.10.10">
    <property type="entry name" value="Ribonuclease Inhibitor"/>
    <property type="match status" value="1"/>
</dbReference>
<accession>A0ABP1FJC2</accession>
<comment type="subcellular location">
    <subcellularLocation>
        <location evidence="1">Cytoplasm</location>
        <location evidence="1">Cytoskeleton</location>
        <location evidence="1">Cilium axoneme</location>
    </subcellularLocation>
</comment>
<evidence type="ECO:0000256" key="1">
    <source>
        <dbReference type="ARBA" id="ARBA00004430"/>
    </source>
</evidence>
<dbReference type="Proteomes" id="UP001497392">
    <property type="component" value="Unassembled WGS sequence"/>
</dbReference>
<dbReference type="InterPro" id="IPR032675">
    <property type="entry name" value="LRR_dom_sf"/>
</dbReference>
<protein>
    <submittedName>
        <fullName evidence="2">G2011 protein</fullName>
    </submittedName>
</protein>
<comment type="caution">
    <text evidence="2">The sequence shown here is derived from an EMBL/GenBank/DDBJ whole genome shotgun (WGS) entry which is preliminary data.</text>
</comment>
<dbReference type="EMBL" id="CAXHTA020000003">
    <property type="protein sequence ID" value="CAL5220060.1"/>
    <property type="molecule type" value="Genomic_DNA"/>
</dbReference>
<reference evidence="2 3" key="1">
    <citation type="submission" date="2024-06" db="EMBL/GenBank/DDBJ databases">
        <authorList>
            <person name="Kraege A."/>
            <person name="Thomma B."/>
        </authorList>
    </citation>
    <scope>NUCLEOTIDE SEQUENCE [LARGE SCALE GENOMIC DNA]</scope>
</reference>
<evidence type="ECO:0000313" key="3">
    <source>
        <dbReference type="Proteomes" id="UP001497392"/>
    </source>
</evidence>
<gene>
    <name evidence="2" type="primary">g2011</name>
    <name evidence="2" type="ORF">VP750_LOCUS1719</name>
</gene>
<name>A0ABP1FJC2_9CHLO</name>
<organism evidence="2 3">
    <name type="scientific">Coccomyxa viridis</name>
    <dbReference type="NCBI Taxonomy" id="1274662"/>
    <lineage>
        <taxon>Eukaryota</taxon>
        <taxon>Viridiplantae</taxon>
        <taxon>Chlorophyta</taxon>
        <taxon>core chlorophytes</taxon>
        <taxon>Trebouxiophyceae</taxon>
        <taxon>Trebouxiophyceae incertae sedis</taxon>
        <taxon>Coccomyxaceae</taxon>
        <taxon>Coccomyxa</taxon>
    </lineage>
</organism>
<evidence type="ECO:0000313" key="2">
    <source>
        <dbReference type="EMBL" id="CAL5220060.1"/>
    </source>
</evidence>
<proteinExistence type="predicted"/>
<keyword evidence="3" id="KW-1185">Reference proteome</keyword>
<sequence length="530" mass="58758">MVDPRHKVTRLGIEIAADGDASRVEVEEHFTQLASILDVCSSTLRSLRLRLLQATKFKDYETSLLGPSKLERILESICSCKKLRMLYISTGLVPGLCCSTGDAVSTFCLQLPQLRTLQWRMATCGPERPNHFSPAFVARVAAHVPIGLQLLQVDNFTFEDKIPLPPSLSYVAVDNEAFELLRPVGDLLHHCRNLKELYLTGHQCANAHGPDMATLWPSAQHLRVLVLDVLQDIDHMAAKACGRLKCLLFNLAMYLLLHNYVRCAVLYQVVPTAPAELQTLPNLHILVVRHLCTVGHLLHVRCPALHTMVLFVASLAHAKFLEIFLLQCHDKLSSLQVLFYNGARQDLQYRQFWCSVRPLQYLNRLQLVMSATHAAPVEEVCRLLRTAHCPELLCLQELWEIAIYIEGIFEESEPVHFFTGADMGLSDSSTNAALVLDAIGQLNSSGIFPALKKVCLYPCWDVDANRPASGSLPAPASAPHLHCVALKAPGDRTGGAWGNGLRSIVGSRNEKAALRAIESMSVSYDVDELL</sequence>
<dbReference type="SUPFAM" id="SSF52047">
    <property type="entry name" value="RNI-like"/>
    <property type="match status" value="1"/>
</dbReference>